<evidence type="ECO:0000256" key="7">
    <source>
        <dbReference type="SAM" id="SignalP"/>
    </source>
</evidence>
<feature type="domain" description="Alpha-macroglobulin receptor-binding" evidence="10">
    <location>
        <begin position="1324"/>
        <end position="1412"/>
    </location>
</feature>
<keyword evidence="2" id="KW-0646">Protease inhibitor</keyword>
<dbReference type="Pfam" id="PF07677">
    <property type="entry name" value="A2M_recep"/>
    <property type="match status" value="1"/>
</dbReference>
<keyword evidence="5" id="KW-1015">Disulfide bond</keyword>
<keyword evidence="3 7" id="KW-0732">Signal</keyword>
<dbReference type="InterPro" id="IPR014756">
    <property type="entry name" value="Ig_E-set"/>
</dbReference>
<dbReference type="GO" id="GO:0004867">
    <property type="term" value="F:serine-type endopeptidase inhibitor activity"/>
    <property type="evidence" value="ECO:0007669"/>
    <property type="project" value="UniProtKB-KW"/>
</dbReference>
<dbReference type="SMART" id="SM01360">
    <property type="entry name" value="A2M"/>
    <property type="match status" value="1"/>
</dbReference>
<gene>
    <name evidence="11" type="primary">LOC108936246</name>
</gene>
<dbReference type="SUPFAM" id="SSF48239">
    <property type="entry name" value="Terpenoid cyclases/Protein prenyltransferases"/>
    <property type="match status" value="1"/>
</dbReference>
<comment type="similarity">
    <text evidence="1">Belongs to the protease inhibitor I39 (alpha-2-macroglobulin) family.</text>
</comment>
<dbReference type="GO" id="GO:0007399">
    <property type="term" value="P:nervous system development"/>
    <property type="evidence" value="ECO:0007669"/>
    <property type="project" value="UniProtKB-ARBA"/>
</dbReference>
<dbReference type="InterPro" id="IPR011625">
    <property type="entry name" value="A2M_N_BRD"/>
</dbReference>
<evidence type="ECO:0000256" key="1">
    <source>
        <dbReference type="ARBA" id="ARBA00010952"/>
    </source>
</evidence>
<dbReference type="InterPro" id="IPR008930">
    <property type="entry name" value="Terpenoid_cyclase/PrenylTrfase"/>
</dbReference>
<dbReference type="SMART" id="SM01361">
    <property type="entry name" value="A2M_recep"/>
    <property type="match status" value="1"/>
</dbReference>
<dbReference type="KEGG" id="sfm:108936246"/>
<dbReference type="InterPro" id="IPR041555">
    <property type="entry name" value="MG3"/>
</dbReference>
<dbReference type="Pfam" id="PF00207">
    <property type="entry name" value="A2M"/>
    <property type="match status" value="1"/>
</dbReference>
<dbReference type="Ensembl" id="ENSSFOT00015011649.2">
    <property type="protein sequence ID" value="ENSSFOP00015011499.2"/>
    <property type="gene ID" value="ENSSFOG00015007379.2"/>
</dbReference>
<dbReference type="InterPro" id="IPR036595">
    <property type="entry name" value="A-macroglobulin_rcpt-bd_sf"/>
</dbReference>
<dbReference type="RefSeq" id="XP_018611035.1">
    <property type="nucleotide sequence ID" value="XM_018755519.1"/>
</dbReference>
<dbReference type="PANTHER" id="PTHR11412:SF150">
    <property type="entry name" value="ALPHA-2-MACROGLOBULIN-RELATED"/>
    <property type="match status" value="1"/>
</dbReference>
<dbReference type="InterPro" id="IPR047565">
    <property type="entry name" value="Alpha-macroglob_thiol-ester_cl"/>
</dbReference>
<feature type="signal peptide" evidence="7">
    <location>
        <begin position="1"/>
        <end position="17"/>
    </location>
</feature>
<dbReference type="InterPro" id="IPR009048">
    <property type="entry name" value="A-macroglobulin_rcpt-bd"/>
</dbReference>
<dbReference type="SUPFAM" id="SSF81296">
    <property type="entry name" value="E set domains"/>
    <property type="match status" value="1"/>
</dbReference>
<evidence type="ECO:0000259" key="10">
    <source>
        <dbReference type="SMART" id="SM01361"/>
    </source>
</evidence>
<dbReference type="Pfam" id="PF07678">
    <property type="entry name" value="TED_complement"/>
    <property type="match status" value="1"/>
</dbReference>
<evidence type="ECO:0000259" key="9">
    <source>
        <dbReference type="SMART" id="SM01360"/>
    </source>
</evidence>
<keyword evidence="4" id="KW-0722">Serine protease inhibitor</keyword>
<evidence type="ECO:0000256" key="4">
    <source>
        <dbReference type="ARBA" id="ARBA00022900"/>
    </source>
</evidence>
<evidence type="ECO:0000256" key="6">
    <source>
        <dbReference type="ARBA" id="ARBA00023180"/>
    </source>
</evidence>
<organism evidence="11 12">
    <name type="scientific">Scleropages formosus</name>
    <name type="common">Asian bonytongue</name>
    <name type="synonym">Osteoglossum formosum</name>
    <dbReference type="NCBI Taxonomy" id="113540"/>
    <lineage>
        <taxon>Eukaryota</taxon>
        <taxon>Metazoa</taxon>
        <taxon>Chordata</taxon>
        <taxon>Craniata</taxon>
        <taxon>Vertebrata</taxon>
        <taxon>Euteleostomi</taxon>
        <taxon>Actinopterygii</taxon>
        <taxon>Neopterygii</taxon>
        <taxon>Teleostei</taxon>
        <taxon>Osteoglossocephala</taxon>
        <taxon>Osteoglossomorpha</taxon>
        <taxon>Osteoglossiformes</taxon>
        <taxon>Osteoglossidae</taxon>
        <taxon>Scleropages</taxon>
    </lineage>
</organism>
<feature type="chain" id="PRO_5034161013" evidence="7">
    <location>
        <begin position="18"/>
        <end position="1419"/>
    </location>
</feature>
<keyword evidence="6" id="KW-0325">Glycoprotein</keyword>
<dbReference type="PROSITE" id="PS00477">
    <property type="entry name" value="ALPHA_2_MACROGLOBULIN"/>
    <property type="match status" value="1"/>
</dbReference>
<dbReference type="GeneTree" id="ENSGT00940000162996"/>
<dbReference type="Pfam" id="PF01835">
    <property type="entry name" value="MG2"/>
    <property type="match status" value="1"/>
</dbReference>
<dbReference type="InterPro" id="IPR050473">
    <property type="entry name" value="A2M/Complement_sys"/>
</dbReference>
<dbReference type="Gene3D" id="2.60.40.690">
    <property type="entry name" value="Alpha-macroglobulin, receptor-binding domain"/>
    <property type="match status" value="1"/>
</dbReference>
<keyword evidence="12" id="KW-1185">Reference proteome</keyword>
<dbReference type="Proteomes" id="UP000694397">
    <property type="component" value="Chromosome 4"/>
</dbReference>
<dbReference type="Gene3D" id="2.60.40.10">
    <property type="entry name" value="Immunoglobulins"/>
    <property type="match status" value="1"/>
</dbReference>
<dbReference type="Pfam" id="PF17791">
    <property type="entry name" value="MG3"/>
    <property type="match status" value="1"/>
</dbReference>
<sequence length="1419" mass="158790">MWKTILLVCLALCTCQAGKSPLFLATFPVEVKAGTESNLCTSIFHSTEALSLTFLLKDNDQSRVLFNGTVEQDFHQCIQFQAPLVQRWTTQFIEVELKGTNFQLTDKKEIRFVPKSTLTFIRTDKPFYKQGQTVHFRIFSMDTDLNPVNQRYNLVELKNFYGYVVAQWRNTTSNGKFLQLSYPLSSNAPLGEYHVIVHTDGEKTEEDFTVKEYVIPRFQVKVDAPSSINIIEKFLTVGACASYTYGKPVAGMAMLKLCRDHMYQSFDPNVTSVCHEEFVKLNESGCATHIFTMTHFTENRSENLENSLSLTVKIEDGGTGVILEKSASINLECKIGQIIIELPKEFRNDSIVEGKIKALYYNNTPIANMSVSLSSWSINWFQTVISDINGIASFSINTTGLPEVSLWANPHTEHSFPSISCPYVETSGSTLYSPRREAEVSQASPVSHSTLTIQLVQGVSPCGKEQQFTVLYTIFREKAEEGPVNLLYLVLSKGNIVHHGHVAVPFQDSNVIQGQVSFKVLVTPDMADEPRLLVYALLPSKKLVADSIIFYPENCFRNKVSLQFSSDQAVPGEEVVLQLKAWAGSLCGLTVLDQSVTLMDPEKTLTAKKIFGKIPYQSIRRYSLDPYEGCVHVRLRRSAHSEVLDDFSANALSLFQNLELNTLTNLPKPLPRCLIFNGKIFQRSNEFHVRDQWEGSTHLYHNTDNKARAFFPETWLWDLVEVGESGSTMIPLKAPDTITSWETEVICLSGKGVGLAAPSKLTVFQPFFLELTLPYSIVRGELFELRATVFNFEPKCIMVTVMVATSTDYTLKPMADSEYSTCVCQWKTFRWTLIPSVLGSVNVSVTAEAVQSQTICDNEVVSVPEKGRIDTVTLPLLVKAEGTEKSVNHGWLLCPNGTSLKEEIHLQFPANKVEGTGYASLSVLGDILGRALQNLDGMLAMPYGCGEQNMALLAPNIYILEYLRTTQQLTPALLQQATQFLKIGYQRQMMYQHSNGAFSTFGDESTQNSWLTAFVMRSFNRMQSFVYVDPKLINEARKWLERKQKKDGCFQTVGKLFNNRMKGGVTDDVTMTAYITAALLEMNMSVSEPVLTKSLACLRNATSDLSSTYTTALLAYTFSLARETEIRHQLLEHLNAVASNEGGFLYWSPPSSDASSSLSVEMSSYVLLAVLNHTPLSSYDLGQAARIAGWLVRQQNSQGGFSSTQDTVVALQALSFYATLTYNPEGSATVAVQSSDKELHRFEVDQSNRLLNQERVLHHIPGQYTIEAQGTGCVSVQIVLHYNIPPPTDVSVFDVKAHIEGNCTSSRRRVLHLRVKYNGPRNITNMMIVDVSMLSGFAPEKEYLQTLKESSVVDRTEIENDHVILYLDGIPENTPKNITIELRQEVLVKNLKPAVVKVYDYYQTSDHAVTEYTSNCAQD</sequence>
<dbReference type="Gene3D" id="2.60.120.1540">
    <property type="match status" value="1"/>
</dbReference>
<dbReference type="InterPro" id="IPR041813">
    <property type="entry name" value="A2M_TED"/>
</dbReference>
<dbReference type="CDD" id="cd02897">
    <property type="entry name" value="A2M_2"/>
    <property type="match status" value="1"/>
</dbReference>
<dbReference type="GO" id="GO:0005615">
    <property type="term" value="C:extracellular space"/>
    <property type="evidence" value="ECO:0007669"/>
    <property type="project" value="InterPro"/>
</dbReference>
<dbReference type="OrthoDB" id="9998011at2759"/>
<dbReference type="InterPro" id="IPR019742">
    <property type="entry name" value="MacrogloblnA2_CS"/>
</dbReference>
<evidence type="ECO:0000256" key="3">
    <source>
        <dbReference type="ARBA" id="ARBA00022729"/>
    </source>
</evidence>
<feature type="domain" description="Alpha-2-macroglobulin bait region" evidence="8">
    <location>
        <begin position="451"/>
        <end position="599"/>
    </location>
</feature>
<dbReference type="InterPro" id="IPR001599">
    <property type="entry name" value="Macroglobln_a2"/>
</dbReference>
<dbReference type="GeneID" id="108936246"/>
<feature type="domain" description="Alpha-2-macroglobulin" evidence="9">
    <location>
        <begin position="714"/>
        <end position="803"/>
    </location>
</feature>
<dbReference type="Gene3D" id="2.60.40.1930">
    <property type="match status" value="2"/>
</dbReference>
<reference evidence="11" key="3">
    <citation type="submission" date="2025-09" db="UniProtKB">
        <authorList>
            <consortium name="Ensembl"/>
        </authorList>
    </citation>
    <scope>IDENTIFICATION</scope>
</reference>
<protein>
    <submittedName>
        <fullName evidence="11">Alpha-1-macroglobulin-like</fullName>
    </submittedName>
</protein>
<reference evidence="11 12" key="1">
    <citation type="submission" date="2019-04" db="EMBL/GenBank/DDBJ databases">
        <authorList>
            <consortium name="Wellcome Sanger Institute Data Sharing"/>
        </authorList>
    </citation>
    <scope>NUCLEOTIDE SEQUENCE [LARGE SCALE GENOMIC DNA]</scope>
</reference>
<name>A0A8C9R5P2_SCLFO</name>
<dbReference type="InterPro" id="IPR013783">
    <property type="entry name" value="Ig-like_fold"/>
</dbReference>
<dbReference type="InterPro" id="IPR011626">
    <property type="entry name" value="Alpha-macroglobulin_TED"/>
</dbReference>
<dbReference type="Gene3D" id="2.60.40.1940">
    <property type="match status" value="1"/>
</dbReference>
<accession>A0A8C9R5P2</accession>
<dbReference type="Gene3D" id="6.20.50.160">
    <property type="match status" value="1"/>
</dbReference>
<dbReference type="Pfam" id="PF07703">
    <property type="entry name" value="A2M_BRD"/>
    <property type="match status" value="1"/>
</dbReference>
<dbReference type="InterPro" id="IPR002890">
    <property type="entry name" value="MG2"/>
</dbReference>
<dbReference type="SMART" id="SM01359">
    <property type="entry name" value="A2M_N_2"/>
    <property type="match status" value="1"/>
</dbReference>
<dbReference type="FunFam" id="1.50.10.20:FF:000001">
    <property type="entry name" value="CD109 isoform 1"/>
    <property type="match status" value="1"/>
</dbReference>
<reference evidence="11" key="2">
    <citation type="submission" date="2025-08" db="UniProtKB">
        <authorList>
            <consortium name="Ensembl"/>
        </authorList>
    </citation>
    <scope>IDENTIFICATION</scope>
</reference>
<evidence type="ECO:0000256" key="5">
    <source>
        <dbReference type="ARBA" id="ARBA00023157"/>
    </source>
</evidence>
<dbReference type="PANTHER" id="PTHR11412">
    <property type="entry name" value="MACROGLOBULIN / COMPLEMENT"/>
    <property type="match status" value="1"/>
</dbReference>
<proteinExistence type="inferred from homology"/>
<dbReference type="SMART" id="SM01419">
    <property type="entry name" value="Thiol-ester_cl"/>
    <property type="match status" value="1"/>
</dbReference>
<dbReference type="Gene3D" id="2.20.130.20">
    <property type="match status" value="1"/>
</dbReference>
<dbReference type="Gene3D" id="1.50.10.20">
    <property type="match status" value="1"/>
</dbReference>
<evidence type="ECO:0000259" key="8">
    <source>
        <dbReference type="SMART" id="SM01359"/>
    </source>
</evidence>
<dbReference type="SUPFAM" id="SSF49410">
    <property type="entry name" value="Alpha-macroglobulin receptor domain"/>
    <property type="match status" value="1"/>
</dbReference>
<dbReference type="FunFam" id="2.60.40.1930:FF:000001">
    <property type="entry name" value="CD109 isoform 3"/>
    <property type="match status" value="1"/>
</dbReference>
<evidence type="ECO:0000313" key="12">
    <source>
        <dbReference type="Proteomes" id="UP000694397"/>
    </source>
</evidence>
<evidence type="ECO:0000313" key="11">
    <source>
        <dbReference type="Ensembl" id="ENSSFOP00015011499.2"/>
    </source>
</evidence>
<evidence type="ECO:0000256" key="2">
    <source>
        <dbReference type="ARBA" id="ARBA00022690"/>
    </source>
</evidence>